<accession>A0A251XII4</accession>
<dbReference type="InterPro" id="IPR000713">
    <property type="entry name" value="Mur_ligase_N"/>
</dbReference>
<keyword evidence="2" id="KW-0436">Ligase</keyword>
<dbReference type="AlphaFoldDB" id="A0A251XII4"/>
<reference evidence="2 3" key="1">
    <citation type="submission" date="2016-08" db="EMBL/GenBank/DDBJ databases">
        <title>Genome sequence of Clavibacter michiganensis subsp. michiganensis strain CASJ007.</title>
        <authorList>
            <person name="Thapa S.P."/>
            <person name="Coaker G."/>
        </authorList>
    </citation>
    <scope>NUCLEOTIDE SEQUENCE [LARGE SCALE GENOMIC DNA]</scope>
    <source>
        <strain evidence="2">CASJ007</strain>
    </source>
</reference>
<comment type="caution">
    <text evidence="2">The sequence shown here is derived from an EMBL/GenBank/DDBJ whole genome shotgun (WGS) entry which is preliminary data.</text>
</comment>
<dbReference type="EMBL" id="MDHH01000002">
    <property type="protein sequence ID" value="OUE02612.1"/>
    <property type="molecule type" value="Genomic_DNA"/>
</dbReference>
<keyword evidence="3" id="KW-1185">Reference proteome</keyword>
<evidence type="ECO:0000313" key="3">
    <source>
        <dbReference type="Proteomes" id="UP000195062"/>
    </source>
</evidence>
<protein>
    <submittedName>
        <fullName evidence="2">UDP-N-acetylmuramate--L-alanine ligase</fullName>
    </submittedName>
</protein>
<sequence>MGDADALVVTGALWQDNPEYVLAKERGLPILHRSQALAWLISGQRLVPSRAPTARPRPRA</sequence>
<dbReference type="Proteomes" id="UP000195062">
    <property type="component" value="Unassembled WGS sequence"/>
</dbReference>
<name>A0A251XII4_CLAMM</name>
<feature type="domain" description="Mur ligase N-terminal catalytic" evidence="1">
    <location>
        <begin position="8"/>
        <end position="44"/>
    </location>
</feature>
<proteinExistence type="predicted"/>
<evidence type="ECO:0000259" key="1">
    <source>
        <dbReference type="Pfam" id="PF01225"/>
    </source>
</evidence>
<gene>
    <name evidence="2" type="ORF">CMMCAS07_11380</name>
</gene>
<evidence type="ECO:0000313" key="2">
    <source>
        <dbReference type="EMBL" id="OUE02612.1"/>
    </source>
</evidence>
<organism evidence="2 3">
    <name type="scientific">Clavibacter michiganensis subsp. michiganensis</name>
    <dbReference type="NCBI Taxonomy" id="33013"/>
    <lineage>
        <taxon>Bacteria</taxon>
        <taxon>Bacillati</taxon>
        <taxon>Actinomycetota</taxon>
        <taxon>Actinomycetes</taxon>
        <taxon>Micrococcales</taxon>
        <taxon>Microbacteriaceae</taxon>
        <taxon>Clavibacter</taxon>
    </lineage>
</organism>
<dbReference type="GO" id="GO:0016881">
    <property type="term" value="F:acid-amino acid ligase activity"/>
    <property type="evidence" value="ECO:0007669"/>
    <property type="project" value="InterPro"/>
</dbReference>
<dbReference type="Pfam" id="PF01225">
    <property type="entry name" value="Mur_ligase"/>
    <property type="match status" value="1"/>
</dbReference>